<name>A0A2D0N0S4_FLAN2</name>
<reference evidence="1 2" key="1">
    <citation type="submission" date="2017-10" db="EMBL/GenBank/DDBJ databases">
        <title>The draft genome sequence of Lewinella nigricans NBRC 102662.</title>
        <authorList>
            <person name="Wang K."/>
        </authorList>
    </citation>
    <scope>NUCLEOTIDE SEQUENCE [LARGE SCALE GENOMIC DNA]</scope>
    <source>
        <strain evidence="1 2">NBRC 102662</strain>
    </source>
</reference>
<proteinExistence type="predicted"/>
<dbReference type="EMBL" id="PDUD01000046">
    <property type="protein sequence ID" value="PHN01978.1"/>
    <property type="molecule type" value="Genomic_DNA"/>
</dbReference>
<accession>A0A2D0N0S4</accession>
<keyword evidence="2" id="KW-1185">Reference proteome</keyword>
<protein>
    <submittedName>
        <fullName evidence="1">Uncharacterized protein</fullName>
    </submittedName>
</protein>
<dbReference type="Proteomes" id="UP000223913">
    <property type="component" value="Unassembled WGS sequence"/>
</dbReference>
<organism evidence="1 2">
    <name type="scientific">Flavilitoribacter nigricans (strain ATCC 23147 / DSM 23189 / NBRC 102662 / NCIMB 1420 / SS-2)</name>
    <name type="common">Lewinella nigricans</name>
    <dbReference type="NCBI Taxonomy" id="1122177"/>
    <lineage>
        <taxon>Bacteria</taxon>
        <taxon>Pseudomonadati</taxon>
        <taxon>Bacteroidota</taxon>
        <taxon>Saprospiria</taxon>
        <taxon>Saprospirales</taxon>
        <taxon>Lewinellaceae</taxon>
        <taxon>Flavilitoribacter</taxon>
    </lineage>
</organism>
<gene>
    <name evidence="1" type="ORF">CRP01_34295</name>
</gene>
<sequence length="71" mass="8325">MFYNFPRLWSILAFEHALIRSQNLINRYRKDFAQMGAVFNHGDEHVIVLVFENEWLVVDSSLSGIELLISL</sequence>
<dbReference type="AlphaFoldDB" id="A0A2D0N0S4"/>
<evidence type="ECO:0000313" key="2">
    <source>
        <dbReference type="Proteomes" id="UP000223913"/>
    </source>
</evidence>
<evidence type="ECO:0000313" key="1">
    <source>
        <dbReference type="EMBL" id="PHN01978.1"/>
    </source>
</evidence>
<comment type="caution">
    <text evidence="1">The sequence shown here is derived from an EMBL/GenBank/DDBJ whole genome shotgun (WGS) entry which is preliminary data.</text>
</comment>
<dbReference type="RefSeq" id="WP_099154601.1">
    <property type="nucleotide sequence ID" value="NZ_PDUD01000046.1"/>
</dbReference>